<dbReference type="PANTHER" id="PTHR39165">
    <property type="entry name" value="IG HYPOTHETICAL 17883"/>
    <property type="match status" value="1"/>
</dbReference>
<evidence type="ECO:0000313" key="3">
    <source>
        <dbReference type="Proteomes" id="UP001595636"/>
    </source>
</evidence>
<feature type="transmembrane region" description="Helical" evidence="1">
    <location>
        <begin position="134"/>
        <end position="161"/>
    </location>
</feature>
<feature type="transmembrane region" description="Helical" evidence="1">
    <location>
        <begin position="6"/>
        <end position="23"/>
    </location>
</feature>
<feature type="transmembrane region" description="Helical" evidence="1">
    <location>
        <begin position="86"/>
        <end position="114"/>
    </location>
</feature>
<evidence type="ECO:0000256" key="1">
    <source>
        <dbReference type="SAM" id="Phobius"/>
    </source>
</evidence>
<organism evidence="2 3">
    <name type="scientific">Vogesella amnigena</name>
    <dbReference type="NCBI Taxonomy" id="1507449"/>
    <lineage>
        <taxon>Bacteria</taxon>
        <taxon>Pseudomonadati</taxon>
        <taxon>Pseudomonadota</taxon>
        <taxon>Betaproteobacteria</taxon>
        <taxon>Neisseriales</taxon>
        <taxon>Chromobacteriaceae</taxon>
        <taxon>Vogesella</taxon>
    </lineage>
</organism>
<dbReference type="RefSeq" id="WP_390275980.1">
    <property type="nucleotide sequence ID" value="NZ_JBHRYH010000001.1"/>
</dbReference>
<feature type="transmembrane region" description="Helical" evidence="1">
    <location>
        <begin position="54"/>
        <end position="74"/>
    </location>
</feature>
<dbReference type="EMBL" id="JBHRYH010000001">
    <property type="protein sequence ID" value="MFC3624581.1"/>
    <property type="molecule type" value="Genomic_DNA"/>
</dbReference>
<dbReference type="PANTHER" id="PTHR39165:SF1">
    <property type="entry name" value="DUF456 DOMAIN-CONTAINING PROTEIN"/>
    <property type="match status" value="1"/>
</dbReference>
<keyword evidence="1" id="KW-0812">Transmembrane</keyword>
<keyword evidence="1" id="KW-1133">Transmembrane helix</keyword>
<comment type="caution">
    <text evidence="2">The sequence shown here is derived from an EMBL/GenBank/DDBJ whole genome shotgun (WGS) entry which is preliminary data.</text>
</comment>
<dbReference type="Proteomes" id="UP001595636">
    <property type="component" value="Unassembled WGS sequence"/>
</dbReference>
<dbReference type="InterPro" id="IPR007403">
    <property type="entry name" value="DUF456"/>
</dbReference>
<proteinExistence type="predicted"/>
<gene>
    <name evidence="2" type="ORF">ACFOKJ_00280</name>
</gene>
<keyword evidence="3" id="KW-1185">Reference proteome</keyword>
<evidence type="ECO:0000313" key="2">
    <source>
        <dbReference type="EMBL" id="MFC3624581.1"/>
    </source>
</evidence>
<protein>
    <submittedName>
        <fullName evidence="2">DUF456 domain-containing protein</fullName>
    </submittedName>
</protein>
<name>A0ABV7TMM9_9NEIS</name>
<sequence length="166" mass="16724">MEWSWLGYALAVILMLAGLAGTIYPALPGLLLLAGGMLLAAWLGDFALVGMWPLIVIAVLALLGIVVENLAGFFGAQKSGASKQALIGAFAGGLVGMFLGLIGAIVGPIIGAMLGEWQARRSLPQAGKVGVATFIGFLAGTAVKIACAFAMLAVFGAALIFSGSST</sequence>
<dbReference type="Pfam" id="PF04306">
    <property type="entry name" value="DUF456"/>
    <property type="match status" value="1"/>
</dbReference>
<reference evidence="3" key="1">
    <citation type="journal article" date="2019" name="Int. J. Syst. Evol. Microbiol.">
        <title>The Global Catalogue of Microorganisms (GCM) 10K type strain sequencing project: providing services to taxonomists for standard genome sequencing and annotation.</title>
        <authorList>
            <consortium name="The Broad Institute Genomics Platform"/>
            <consortium name="The Broad Institute Genome Sequencing Center for Infectious Disease"/>
            <person name="Wu L."/>
            <person name="Ma J."/>
        </authorList>
    </citation>
    <scope>NUCLEOTIDE SEQUENCE [LARGE SCALE GENOMIC DNA]</scope>
    <source>
        <strain evidence="3">KCTC 42195</strain>
    </source>
</reference>
<keyword evidence="1" id="KW-0472">Membrane</keyword>
<accession>A0ABV7TMM9</accession>